<comment type="subcellular location">
    <subcellularLocation>
        <location evidence="1">Endosome membrane</location>
    </subcellularLocation>
</comment>
<gene>
    <name evidence="9" type="primary">VPS20</name>
    <name evidence="9" type="ORF">HK105_200025</name>
</gene>
<dbReference type="PANTHER" id="PTHR22761:SF5">
    <property type="entry name" value="CHARGED MULTIVESICULAR BODY PROTEIN 6"/>
    <property type="match status" value="1"/>
</dbReference>
<keyword evidence="10" id="KW-1185">Reference proteome</keyword>
<proteinExistence type="inferred from homology"/>
<evidence type="ECO:0000256" key="7">
    <source>
        <dbReference type="SAM" id="Coils"/>
    </source>
</evidence>
<sequence length="220" mass="24654">MGGALSKQKRPPAVSTKDRAVLELKVQRDKLKQYEKKLQTVLDRELQVAREQLRLKNHHAARLALAKKKYQEQLLRQVGDQLLNLEQLTSSIEYAMVEQQVLEGLKAGNQVLQELNKEMRIEDVEKLMDDTADAIAYQNELAELISGKMTEEDEAEIMAQLDELVEQENAEVIKVLPSVPKGDKVDQHVEDAETAPAAEAAPAKAKAKQAQKKLEEPLAA</sequence>
<evidence type="ECO:0000256" key="1">
    <source>
        <dbReference type="ARBA" id="ARBA00004608"/>
    </source>
</evidence>
<organism evidence="9 10">
    <name type="scientific">Polyrhizophydium stewartii</name>
    <dbReference type="NCBI Taxonomy" id="2732419"/>
    <lineage>
        <taxon>Eukaryota</taxon>
        <taxon>Fungi</taxon>
        <taxon>Fungi incertae sedis</taxon>
        <taxon>Chytridiomycota</taxon>
        <taxon>Chytridiomycota incertae sedis</taxon>
        <taxon>Chytridiomycetes</taxon>
        <taxon>Rhizophydiales</taxon>
        <taxon>Rhizophydiales incertae sedis</taxon>
        <taxon>Polyrhizophydium</taxon>
    </lineage>
</organism>
<feature type="compositionally biased region" description="Low complexity" evidence="8">
    <location>
        <begin position="194"/>
        <end position="204"/>
    </location>
</feature>
<dbReference type="InterPro" id="IPR005024">
    <property type="entry name" value="Snf7_fam"/>
</dbReference>
<keyword evidence="7" id="KW-0175">Coiled coil</keyword>
<evidence type="ECO:0000256" key="6">
    <source>
        <dbReference type="ARBA" id="ARBA00023136"/>
    </source>
</evidence>
<evidence type="ECO:0000256" key="2">
    <source>
        <dbReference type="ARBA" id="ARBA00006190"/>
    </source>
</evidence>
<dbReference type="EMBL" id="JADGIZ020000001">
    <property type="protein sequence ID" value="KAL2919959.1"/>
    <property type="molecule type" value="Genomic_DNA"/>
</dbReference>
<evidence type="ECO:0000256" key="8">
    <source>
        <dbReference type="SAM" id="MobiDB-lite"/>
    </source>
</evidence>
<evidence type="ECO:0000313" key="9">
    <source>
        <dbReference type="EMBL" id="KAL2919959.1"/>
    </source>
</evidence>
<feature type="compositionally biased region" description="Basic and acidic residues" evidence="8">
    <location>
        <begin position="181"/>
        <end position="191"/>
    </location>
</feature>
<dbReference type="PANTHER" id="PTHR22761">
    <property type="entry name" value="CHARGED MULTIVESICULAR BODY PROTEIN"/>
    <property type="match status" value="1"/>
</dbReference>
<reference evidence="9 10" key="1">
    <citation type="submission" date="2023-09" db="EMBL/GenBank/DDBJ databases">
        <title>Pangenome analysis of Batrachochytrium dendrobatidis and related Chytrids.</title>
        <authorList>
            <person name="Yacoub M.N."/>
            <person name="Stajich J.E."/>
            <person name="James T.Y."/>
        </authorList>
    </citation>
    <scope>NUCLEOTIDE SEQUENCE [LARGE SCALE GENOMIC DNA]</scope>
    <source>
        <strain evidence="9 10">JEL0888</strain>
    </source>
</reference>
<keyword evidence="5" id="KW-0653">Protein transport</keyword>
<feature type="region of interest" description="Disordered" evidence="8">
    <location>
        <begin position="180"/>
        <end position="220"/>
    </location>
</feature>
<comment type="caution">
    <text evidence="9">The sequence shown here is derived from an EMBL/GenBank/DDBJ whole genome shotgun (WGS) entry which is preliminary data.</text>
</comment>
<dbReference type="Pfam" id="PF03357">
    <property type="entry name" value="Snf7"/>
    <property type="match status" value="1"/>
</dbReference>
<keyword evidence="4" id="KW-0967">Endosome</keyword>
<evidence type="ECO:0000256" key="5">
    <source>
        <dbReference type="ARBA" id="ARBA00022927"/>
    </source>
</evidence>
<evidence type="ECO:0000313" key="10">
    <source>
        <dbReference type="Proteomes" id="UP001527925"/>
    </source>
</evidence>
<protein>
    <submittedName>
        <fullName evidence="9">Vacuolar protein sorting-associated protein 20</fullName>
    </submittedName>
</protein>
<dbReference type="Proteomes" id="UP001527925">
    <property type="component" value="Unassembled WGS sequence"/>
</dbReference>
<accession>A0ABR4NKA4</accession>
<evidence type="ECO:0000256" key="4">
    <source>
        <dbReference type="ARBA" id="ARBA00022753"/>
    </source>
</evidence>
<feature type="coiled-coil region" evidence="7">
    <location>
        <begin position="17"/>
        <end position="44"/>
    </location>
</feature>
<evidence type="ECO:0000256" key="3">
    <source>
        <dbReference type="ARBA" id="ARBA00022448"/>
    </source>
</evidence>
<keyword evidence="3" id="KW-0813">Transport</keyword>
<keyword evidence="6" id="KW-0472">Membrane</keyword>
<comment type="similarity">
    <text evidence="2">Belongs to the SNF7 family.</text>
</comment>
<dbReference type="Gene3D" id="6.10.140.1230">
    <property type="match status" value="1"/>
</dbReference>
<name>A0ABR4NKA4_9FUNG</name>